<reference evidence="1 2" key="2">
    <citation type="submission" date="2007-10" db="EMBL/GenBank/DDBJ databases">
        <authorList>
            <person name="Fulton L."/>
            <person name="Clifton S."/>
            <person name="Fulton B."/>
            <person name="Xu J."/>
            <person name="Minx P."/>
            <person name="Pepin K.H."/>
            <person name="Johnson M."/>
            <person name="Thiruvilangam P."/>
            <person name="Bhonagiri V."/>
            <person name="Nash W.E."/>
            <person name="Wang C."/>
            <person name="Mardis E.R."/>
            <person name="Wilson R.K."/>
        </authorList>
    </citation>
    <scope>NUCLEOTIDE SEQUENCE [LARGE SCALE GENOMIC DNA]</scope>
    <source>
        <strain evidence="1 2">ATCC 27755</strain>
    </source>
</reference>
<organism evidence="1 2">
    <name type="scientific">Dorea formicigenerans ATCC 27755</name>
    <dbReference type="NCBI Taxonomy" id="411461"/>
    <lineage>
        <taxon>Bacteria</taxon>
        <taxon>Bacillati</taxon>
        <taxon>Bacillota</taxon>
        <taxon>Clostridia</taxon>
        <taxon>Lachnospirales</taxon>
        <taxon>Lachnospiraceae</taxon>
        <taxon>Dorea</taxon>
    </lineage>
</organism>
<reference evidence="1 2" key="1">
    <citation type="submission" date="2007-10" db="EMBL/GenBank/DDBJ databases">
        <title>Draft genome sequence of Dorea formicigenerans(ATCC 27755).</title>
        <authorList>
            <person name="Sudarsanam P."/>
            <person name="Ley R."/>
            <person name="Guruge J."/>
            <person name="Turnbaugh P.J."/>
            <person name="Mahowald M."/>
            <person name="Liep D."/>
            <person name="Gordon J."/>
        </authorList>
    </citation>
    <scope>NUCLEOTIDE SEQUENCE [LARGE SCALE GENOMIC DNA]</scope>
    <source>
        <strain evidence="1 2">ATCC 27755</strain>
    </source>
</reference>
<dbReference type="AlphaFoldDB" id="B0G933"/>
<accession>B0G933</accession>
<dbReference type="EMBL" id="AAXA02000015">
    <property type="protein sequence ID" value="EDR46188.1"/>
    <property type="molecule type" value="Genomic_DNA"/>
</dbReference>
<name>B0G933_9FIRM</name>
<evidence type="ECO:0000313" key="2">
    <source>
        <dbReference type="Proteomes" id="UP000005359"/>
    </source>
</evidence>
<protein>
    <submittedName>
        <fullName evidence="1">Uncharacterized protein</fullName>
    </submittedName>
</protein>
<comment type="caution">
    <text evidence="1">The sequence shown here is derived from an EMBL/GenBank/DDBJ whole genome shotgun (WGS) entry which is preliminary data.</text>
</comment>
<dbReference type="PaxDb" id="411461-DORFOR_02796"/>
<sequence length="48" mass="5561">MLPFFRVDADALPVCLDLYMLDNKGISLSEFIESFSFHFLCFQLAEIL</sequence>
<gene>
    <name evidence="1" type="ORF">DORFOR_02796</name>
</gene>
<evidence type="ECO:0000313" key="1">
    <source>
        <dbReference type="EMBL" id="EDR46188.1"/>
    </source>
</evidence>
<dbReference type="Proteomes" id="UP000005359">
    <property type="component" value="Unassembled WGS sequence"/>
</dbReference>
<proteinExistence type="predicted"/>